<dbReference type="GO" id="GO:0047632">
    <property type="term" value="F:agmatine deiminase activity"/>
    <property type="evidence" value="ECO:0007669"/>
    <property type="project" value="UniProtKB-UniRule"/>
</dbReference>
<reference evidence="4 5" key="1">
    <citation type="submission" date="2023-03" db="EMBL/GenBank/DDBJ databases">
        <title>YIM 152171 draft genome.</title>
        <authorList>
            <person name="Yang Z."/>
        </authorList>
    </citation>
    <scope>NUCLEOTIDE SEQUENCE [LARGE SCALE GENOMIC DNA]</scope>
    <source>
        <strain evidence="4 5">YIM 152171</strain>
    </source>
</reference>
<keyword evidence="3" id="KW-0175">Coiled coil</keyword>
<dbReference type="GO" id="GO:0004668">
    <property type="term" value="F:protein-arginine deiminase activity"/>
    <property type="evidence" value="ECO:0007669"/>
    <property type="project" value="InterPro"/>
</dbReference>
<evidence type="ECO:0000256" key="2">
    <source>
        <dbReference type="HAMAP-Rule" id="MF_01841"/>
    </source>
</evidence>
<name>A0AAP3XSF7_9PROT</name>
<dbReference type="PANTHER" id="PTHR31377">
    <property type="entry name" value="AGMATINE DEIMINASE-RELATED"/>
    <property type="match status" value="1"/>
</dbReference>
<dbReference type="InterPro" id="IPR017754">
    <property type="entry name" value="Agmatine_deiminase"/>
</dbReference>
<organism evidence="4 5">
    <name type="scientific">Marinimicrococcus flavescens</name>
    <dbReference type="NCBI Taxonomy" id="3031815"/>
    <lineage>
        <taxon>Bacteria</taxon>
        <taxon>Pseudomonadati</taxon>
        <taxon>Pseudomonadota</taxon>
        <taxon>Alphaproteobacteria</taxon>
        <taxon>Geminicoccales</taxon>
        <taxon>Geminicoccaceae</taxon>
        <taxon>Marinimicrococcus</taxon>
    </lineage>
</organism>
<sequence>MSTPREDGFWMPAEWAAHSRCWMAWPCREELWGDRLEAARQAYADVAKAIARFEPVTMIARPELTASVSLLCGSGIAVLPMPQDDSWTRDTGPSFLLGSDGARAGVDWRFNGWGDVYEDYAQDRQMARRVLEHLGLPRYDAPMVMEGGALHVDGEGTCLVCDTSVLDPKRNPGMSREEAEAVLCAHLGVETVIWLPDGLVDDETSGHIDNLACFARPGTVLALSTEDQADENYAALQRNLEVLRAARDAKGRELEILPLPLPRRRPRDDGRRLTLSYANFYLANGGVVMPAFDDPADKVAYKAVAAAFPDREVVQIEASDLLHGGGGIHCITQQEPSPAA</sequence>
<dbReference type="Proteomes" id="UP001301140">
    <property type="component" value="Unassembled WGS sequence"/>
</dbReference>
<evidence type="ECO:0000256" key="1">
    <source>
        <dbReference type="ARBA" id="ARBA00022801"/>
    </source>
</evidence>
<protein>
    <recommendedName>
        <fullName evidence="2">Putative agmatine deiminase</fullName>
        <ecNumber evidence="2">3.5.3.12</ecNumber>
    </recommendedName>
    <alternativeName>
        <fullName evidence="2">Agmatine iminohydrolase</fullName>
    </alternativeName>
</protein>
<comment type="similarity">
    <text evidence="2">Belongs to the agmatine deiminase family.</text>
</comment>
<gene>
    <name evidence="2" type="primary">aguA</name>
    <name evidence="4" type="ORF">PZ740_10845</name>
</gene>
<dbReference type="PANTHER" id="PTHR31377:SF0">
    <property type="entry name" value="AGMATINE DEIMINASE-RELATED"/>
    <property type="match status" value="1"/>
</dbReference>
<dbReference type="AlphaFoldDB" id="A0AAP3XSF7"/>
<feature type="active site" description="Amidino-cysteine intermediate" evidence="2">
    <location>
        <position position="330"/>
    </location>
</feature>
<dbReference type="EMBL" id="JARGEQ010000096">
    <property type="protein sequence ID" value="MDF1586877.1"/>
    <property type="molecule type" value="Genomic_DNA"/>
</dbReference>
<evidence type="ECO:0000313" key="5">
    <source>
        <dbReference type="Proteomes" id="UP001301140"/>
    </source>
</evidence>
<accession>A0AAP3XSF7</accession>
<dbReference type="SUPFAM" id="SSF55909">
    <property type="entry name" value="Pentein"/>
    <property type="match status" value="1"/>
</dbReference>
<feature type="coiled-coil region" evidence="3">
    <location>
        <begin position="226"/>
        <end position="253"/>
    </location>
</feature>
<comment type="catalytic activity">
    <reaction evidence="2">
        <text>agmatine + H2O = N-carbamoylputrescine + NH4(+)</text>
        <dbReference type="Rhea" id="RHEA:18037"/>
        <dbReference type="ChEBI" id="CHEBI:15377"/>
        <dbReference type="ChEBI" id="CHEBI:28938"/>
        <dbReference type="ChEBI" id="CHEBI:58145"/>
        <dbReference type="ChEBI" id="CHEBI:58318"/>
        <dbReference type="EC" id="3.5.3.12"/>
    </reaction>
</comment>
<keyword evidence="5" id="KW-1185">Reference proteome</keyword>
<comment type="caution">
    <text evidence="4">The sequence shown here is derived from an EMBL/GenBank/DDBJ whole genome shotgun (WGS) entry which is preliminary data.</text>
</comment>
<dbReference type="HAMAP" id="MF_01841">
    <property type="entry name" value="Agmatine_deimin"/>
    <property type="match status" value="1"/>
</dbReference>
<dbReference type="EC" id="3.5.3.12" evidence="2"/>
<dbReference type="Gene3D" id="3.75.10.10">
    <property type="entry name" value="L-arginine/glycine Amidinotransferase, Chain A"/>
    <property type="match status" value="1"/>
</dbReference>
<dbReference type="InterPro" id="IPR007466">
    <property type="entry name" value="Peptidyl-Arg-deiminase_porph"/>
</dbReference>
<dbReference type="RefSeq" id="WP_327789295.1">
    <property type="nucleotide sequence ID" value="NZ_JARGEQ010000096.1"/>
</dbReference>
<proteinExistence type="inferred from homology"/>
<keyword evidence="1 2" id="KW-0378">Hydrolase</keyword>
<evidence type="ECO:0000256" key="3">
    <source>
        <dbReference type="SAM" id="Coils"/>
    </source>
</evidence>
<dbReference type="Pfam" id="PF04371">
    <property type="entry name" value="PAD_porph"/>
    <property type="match status" value="1"/>
</dbReference>
<dbReference type="GO" id="GO:0009446">
    <property type="term" value="P:putrescine biosynthetic process"/>
    <property type="evidence" value="ECO:0007669"/>
    <property type="project" value="InterPro"/>
</dbReference>
<evidence type="ECO:0000313" key="4">
    <source>
        <dbReference type="EMBL" id="MDF1586877.1"/>
    </source>
</evidence>